<accession>A0A9D9N1P7</accession>
<protein>
    <submittedName>
        <fullName evidence="2">Uncharacterized protein</fullName>
    </submittedName>
</protein>
<evidence type="ECO:0000313" key="3">
    <source>
        <dbReference type="Proteomes" id="UP000823638"/>
    </source>
</evidence>
<reference evidence="2" key="2">
    <citation type="journal article" date="2021" name="PeerJ">
        <title>Extensive microbial diversity within the chicken gut microbiome revealed by metagenomics and culture.</title>
        <authorList>
            <person name="Gilroy R."/>
            <person name="Ravi A."/>
            <person name="Getino M."/>
            <person name="Pursley I."/>
            <person name="Horton D.L."/>
            <person name="Alikhan N.F."/>
            <person name="Baker D."/>
            <person name="Gharbi K."/>
            <person name="Hall N."/>
            <person name="Watson M."/>
            <person name="Adriaenssens E.M."/>
            <person name="Foster-Nyarko E."/>
            <person name="Jarju S."/>
            <person name="Secka A."/>
            <person name="Antonio M."/>
            <person name="Oren A."/>
            <person name="Chaudhuri R.R."/>
            <person name="La Ragione R."/>
            <person name="Hildebrand F."/>
            <person name="Pallen M.J."/>
        </authorList>
    </citation>
    <scope>NUCLEOTIDE SEQUENCE</scope>
    <source>
        <strain evidence="2">10532</strain>
    </source>
</reference>
<organism evidence="2 3">
    <name type="scientific">Candidatus Gallitreponema excrementavium</name>
    <dbReference type="NCBI Taxonomy" id="2840840"/>
    <lineage>
        <taxon>Bacteria</taxon>
        <taxon>Pseudomonadati</taxon>
        <taxon>Spirochaetota</taxon>
        <taxon>Spirochaetia</taxon>
        <taxon>Spirochaetales</taxon>
        <taxon>Candidatus Gallitreponema</taxon>
    </lineage>
</organism>
<feature type="region of interest" description="Disordered" evidence="1">
    <location>
        <begin position="1"/>
        <end position="22"/>
    </location>
</feature>
<gene>
    <name evidence="2" type="ORF">IAA81_02730</name>
</gene>
<evidence type="ECO:0000313" key="2">
    <source>
        <dbReference type="EMBL" id="MBO8457127.1"/>
    </source>
</evidence>
<reference evidence="2" key="1">
    <citation type="submission" date="2020-10" db="EMBL/GenBank/DDBJ databases">
        <authorList>
            <person name="Gilroy R."/>
        </authorList>
    </citation>
    <scope>NUCLEOTIDE SEQUENCE</scope>
    <source>
        <strain evidence="2">10532</strain>
    </source>
</reference>
<evidence type="ECO:0000256" key="1">
    <source>
        <dbReference type="SAM" id="MobiDB-lite"/>
    </source>
</evidence>
<proteinExistence type="predicted"/>
<dbReference type="EMBL" id="JADIMM010000032">
    <property type="protein sequence ID" value="MBO8457127.1"/>
    <property type="molecule type" value="Genomic_DNA"/>
</dbReference>
<dbReference type="Proteomes" id="UP000823638">
    <property type="component" value="Unassembled WGS sequence"/>
</dbReference>
<name>A0A9D9N1P7_9SPIR</name>
<sequence>MENTNNHGGARAGAGRKRLSPSGQVKVQFSLQQEEVDLIEVLSAKENLNKSRFIASCIKFWQEKHRISL</sequence>
<dbReference type="AlphaFoldDB" id="A0A9D9N1P7"/>
<comment type="caution">
    <text evidence="2">The sequence shown here is derived from an EMBL/GenBank/DDBJ whole genome shotgun (WGS) entry which is preliminary data.</text>
</comment>